<name>A0A843VL34_COLES</name>
<keyword evidence="3" id="KW-1185">Reference proteome</keyword>
<proteinExistence type="predicted"/>
<organism evidence="2 3">
    <name type="scientific">Colocasia esculenta</name>
    <name type="common">Wild taro</name>
    <name type="synonym">Arum esculentum</name>
    <dbReference type="NCBI Taxonomy" id="4460"/>
    <lineage>
        <taxon>Eukaryota</taxon>
        <taxon>Viridiplantae</taxon>
        <taxon>Streptophyta</taxon>
        <taxon>Embryophyta</taxon>
        <taxon>Tracheophyta</taxon>
        <taxon>Spermatophyta</taxon>
        <taxon>Magnoliopsida</taxon>
        <taxon>Liliopsida</taxon>
        <taxon>Araceae</taxon>
        <taxon>Aroideae</taxon>
        <taxon>Colocasieae</taxon>
        <taxon>Colocasia</taxon>
    </lineage>
</organism>
<comment type="caution">
    <text evidence="2">The sequence shown here is derived from an EMBL/GenBank/DDBJ whole genome shotgun (WGS) entry which is preliminary data.</text>
</comment>
<dbReference type="AlphaFoldDB" id="A0A843VL34"/>
<gene>
    <name evidence="2" type="ORF">Taro_030300</name>
</gene>
<dbReference type="OrthoDB" id="1166575at2759"/>
<evidence type="ECO:0000256" key="1">
    <source>
        <dbReference type="SAM" id="MobiDB-lite"/>
    </source>
</evidence>
<accession>A0A843VL34</accession>
<dbReference type="EMBL" id="NMUH01002073">
    <property type="protein sequence ID" value="MQL97601.1"/>
    <property type="molecule type" value="Genomic_DNA"/>
</dbReference>
<protein>
    <submittedName>
        <fullName evidence="2">Uncharacterized protein</fullName>
    </submittedName>
</protein>
<evidence type="ECO:0000313" key="2">
    <source>
        <dbReference type="EMBL" id="MQL97601.1"/>
    </source>
</evidence>
<feature type="region of interest" description="Disordered" evidence="1">
    <location>
        <begin position="93"/>
        <end position="118"/>
    </location>
</feature>
<evidence type="ECO:0000313" key="3">
    <source>
        <dbReference type="Proteomes" id="UP000652761"/>
    </source>
</evidence>
<dbReference type="Proteomes" id="UP000652761">
    <property type="component" value="Unassembled WGS sequence"/>
</dbReference>
<reference evidence="2" key="1">
    <citation type="submission" date="2017-07" db="EMBL/GenBank/DDBJ databases">
        <title>Taro Niue Genome Assembly and Annotation.</title>
        <authorList>
            <person name="Atibalentja N."/>
            <person name="Keating K."/>
            <person name="Fields C.J."/>
        </authorList>
    </citation>
    <scope>NUCLEOTIDE SEQUENCE</scope>
    <source>
        <strain evidence="2">Niue_2</strain>
        <tissue evidence="2">Leaf</tissue>
    </source>
</reference>
<sequence length="304" mass="34471">MEFSSDSRSELDAQIHLKFLHRVAWEEASTRMRIHDFQFIDDPVNQGGGLLPASEDIRPVNGAMQQEGLKLQPLNTETMTLHDLHADVDGVEQREEELNEESNIMQEDHGHSMPGTEATSSLPVTVYEVEEDNSEEIQDHSVDCFPKPSDTDLLKVADIAASENIHMPHIIINGDGYTQERTRSKVKAMKELWKNRCATRYENRKTWPRDIIRNIKLHIRFALTKAKFHVSPTQAEDQILHSYGFHANVSPQQGKLVRWIPPIDGFCLNVDGASKDHLASGVVSFVPFGEGCTLLAETLRTRFY</sequence>